<evidence type="ECO:0000313" key="2">
    <source>
        <dbReference type="Proteomes" id="UP001153269"/>
    </source>
</evidence>
<dbReference type="EMBL" id="CADEAL010003001">
    <property type="protein sequence ID" value="CAB1443086.1"/>
    <property type="molecule type" value="Genomic_DNA"/>
</dbReference>
<protein>
    <submittedName>
        <fullName evidence="1">Uncharacterized protein</fullName>
    </submittedName>
</protein>
<evidence type="ECO:0000313" key="1">
    <source>
        <dbReference type="EMBL" id="CAB1443086.1"/>
    </source>
</evidence>
<proteinExistence type="predicted"/>
<gene>
    <name evidence="1" type="ORF">PLEPLA_LOCUS30802</name>
</gene>
<sequence>MPTRRQPLQQRLERGVELVDPDAQVSFSLLLQQLSAPCSSPQSSSCGSVPSWFTIDRDFLTMPPSNTLIHDPPVTSVDICVPSWIAPLPPPVMLWSSDPFGQKSRSSLLLCV</sequence>
<comment type="caution">
    <text evidence="1">The sequence shown here is derived from an EMBL/GenBank/DDBJ whole genome shotgun (WGS) entry which is preliminary data.</text>
</comment>
<keyword evidence="2" id="KW-1185">Reference proteome</keyword>
<reference evidence="1" key="1">
    <citation type="submission" date="2020-03" db="EMBL/GenBank/DDBJ databases">
        <authorList>
            <person name="Weist P."/>
        </authorList>
    </citation>
    <scope>NUCLEOTIDE SEQUENCE</scope>
</reference>
<name>A0A9N7V0F6_PLEPL</name>
<dbReference type="AlphaFoldDB" id="A0A9N7V0F6"/>
<accession>A0A9N7V0F6</accession>
<dbReference type="Proteomes" id="UP001153269">
    <property type="component" value="Unassembled WGS sequence"/>
</dbReference>
<organism evidence="1 2">
    <name type="scientific">Pleuronectes platessa</name>
    <name type="common">European plaice</name>
    <dbReference type="NCBI Taxonomy" id="8262"/>
    <lineage>
        <taxon>Eukaryota</taxon>
        <taxon>Metazoa</taxon>
        <taxon>Chordata</taxon>
        <taxon>Craniata</taxon>
        <taxon>Vertebrata</taxon>
        <taxon>Euteleostomi</taxon>
        <taxon>Actinopterygii</taxon>
        <taxon>Neopterygii</taxon>
        <taxon>Teleostei</taxon>
        <taxon>Neoteleostei</taxon>
        <taxon>Acanthomorphata</taxon>
        <taxon>Carangaria</taxon>
        <taxon>Pleuronectiformes</taxon>
        <taxon>Pleuronectoidei</taxon>
        <taxon>Pleuronectidae</taxon>
        <taxon>Pleuronectes</taxon>
    </lineage>
</organism>